<evidence type="ECO:0000313" key="3">
    <source>
        <dbReference type="Proteomes" id="UP000503640"/>
    </source>
</evidence>
<dbReference type="AlphaFoldDB" id="A0A7I9VQR6"/>
<proteinExistence type="predicted"/>
<dbReference type="Pfam" id="PF16258">
    <property type="entry name" value="DUF4912"/>
    <property type="match status" value="1"/>
</dbReference>
<feature type="compositionally biased region" description="Low complexity" evidence="1">
    <location>
        <begin position="150"/>
        <end position="159"/>
    </location>
</feature>
<feature type="region of interest" description="Disordered" evidence="1">
    <location>
        <begin position="50"/>
        <end position="117"/>
    </location>
</feature>
<feature type="region of interest" description="Disordered" evidence="1">
    <location>
        <begin position="337"/>
        <end position="371"/>
    </location>
</feature>
<dbReference type="Proteomes" id="UP000503640">
    <property type="component" value="Unassembled WGS sequence"/>
</dbReference>
<evidence type="ECO:0000256" key="1">
    <source>
        <dbReference type="SAM" id="MobiDB-lite"/>
    </source>
</evidence>
<protein>
    <recommendedName>
        <fullName evidence="4">DUF4912 domain-containing protein</fullName>
    </recommendedName>
</protein>
<evidence type="ECO:0008006" key="4">
    <source>
        <dbReference type="Google" id="ProtNLM"/>
    </source>
</evidence>
<organism evidence="2 3">
    <name type="scientific">Anaeromyxobacter diazotrophicus</name>
    <dbReference type="NCBI Taxonomy" id="2590199"/>
    <lineage>
        <taxon>Bacteria</taxon>
        <taxon>Pseudomonadati</taxon>
        <taxon>Myxococcota</taxon>
        <taxon>Myxococcia</taxon>
        <taxon>Myxococcales</taxon>
        <taxon>Cystobacterineae</taxon>
        <taxon>Anaeromyxobacteraceae</taxon>
        <taxon>Anaeromyxobacter</taxon>
    </lineage>
</organism>
<comment type="caution">
    <text evidence="2">The sequence shown here is derived from an EMBL/GenBank/DDBJ whole genome shotgun (WGS) entry which is preliminary data.</text>
</comment>
<accession>A0A7I9VQR6</accession>
<gene>
    <name evidence="2" type="ORF">AMYX_34860</name>
</gene>
<keyword evidence="3" id="KW-1185">Reference proteome</keyword>
<sequence length="371" mass="40341">MAELKNMTVQALRDLARKALGRGHSKLKTKSELIEALQAAEKRVAGAAGRAAGKLKEATSRAVRATSRAVEAVREPKRAPARAKAASRKPPAERARERPTRRPPAPAAARTPEPDPEGFMVARVAGEDAAHGAPHPLTERTLEQEPPARAPRAAGARRAAAAPYREDLGELPGGYGDDALIALPRDPKTLFLYWDHAQDTLRAAWEGLDGGRPQLWLFAREPEGGWTRVRVVDFALESRSYYLHDLEPGRVYRAEIHLVDRQGRDRLVPRASNEMMLPTVGPSPIIDDRFMRILWSEPLQRPLREPRAGGPFPEDVRQQLGRLSDWSRFAGRVWGGSAGGMGGRPFSPASSPSAPPSSPASPWGNGGGEGP</sequence>
<evidence type="ECO:0000313" key="2">
    <source>
        <dbReference type="EMBL" id="GEJ58745.1"/>
    </source>
</evidence>
<dbReference type="InterPro" id="IPR032585">
    <property type="entry name" value="DUF4912"/>
</dbReference>
<feature type="compositionally biased region" description="Low complexity" evidence="1">
    <location>
        <begin position="60"/>
        <end position="70"/>
    </location>
</feature>
<feature type="region of interest" description="Disordered" evidence="1">
    <location>
        <begin position="129"/>
        <end position="159"/>
    </location>
</feature>
<feature type="compositionally biased region" description="Basic and acidic residues" evidence="1">
    <location>
        <begin position="90"/>
        <end position="100"/>
    </location>
</feature>
<dbReference type="EMBL" id="BJTG01000009">
    <property type="protein sequence ID" value="GEJ58745.1"/>
    <property type="molecule type" value="Genomic_DNA"/>
</dbReference>
<reference evidence="3" key="1">
    <citation type="journal article" date="2020" name="Appl. Environ. Microbiol.">
        <title>Diazotrophic Anaeromyxobacter Isolates from Soils.</title>
        <authorList>
            <person name="Masuda Y."/>
            <person name="Yamanaka H."/>
            <person name="Xu Z.X."/>
            <person name="Shiratori Y."/>
            <person name="Aono T."/>
            <person name="Amachi S."/>
            <person name="Senoo K."/>
            <person name="Itoh H."/>
        </authorList>
    </citation>
    <scope>NUCLEOTIDE SEQUENCE [LARGE SCALE GENOMIC DNA]</scope>
    <source>
        <strain evidence="3">R267</strain>
    </source>
</reference>
<name>A0A7I9VQR6_9BACT</name>
<dbReference type="RefSeq" id="WP_176067607.1">
    <property type="nucleotide sequence ID" value="NZ_BJTG01000009.1"/>
</dbReference>